<evidence type="ECO:0000256" key="6">
    <source>
        <dbReference type="ARBA" id="ARBA00022723"/>
    </source>
</evidence>
<evidence type="ECO:0000256" key="2">
    <source>
        <dbReference type="ARBA" id="ARBA00005594"/>
    </source>
</evidence>
<comment type="similarity">
    <text evidence="2 13">Belongs to the class-I aminoacyl-tRNA synthetase family.</text>
</comment>
<dbReference type="Gene3D" id="1.20.120.1910">
    <property type="entry name" value="Cysteine-tRNA ligase, C-terminal anti-codon recognition domain"/>
    <property type="match status" value="1"/>
</dbReference>
<reference evidence="16" key="1">
    <citation type="submission" date="2022-09" db="EMBL/GenBank/DDBJ databases">
        <title>Complete Genomes of Fervidibacillus albus and Fervidibacillus halotolerans isolated from tidal flat sediments.</title>
        <authorList>
            <person name="Kwon K.K."/>
            <person name="Yang S.-H."/>
            <person name="Park M.J."/>
            <person name="Oh H.-M."/>
        </authorList>
    </citation>
    <scope>NUCLEOTIDE SEQUENCE</scope>
    <source>
        <strain evidence="16">MEBiC13594</strain>
    </source>
</reference>
<evidence type="ECO:0000313" key="16">
    <source>
        <dbReference type="EMBL" id="WAA12374.1"/>
    </source>
</evidence>
<dbReference type="GO" id="GO:0005829">
    <property type="term" value="C:cytosol"/>
    <property type="evidence" value="ECO:0007669"/>
    <property type="project" value="TreeGrafter"/>
</dbReference>
<dbReference type="InterPro" id="IPR014729">
    <property type="entry name" value="Rossmann-like_a/b/a_fold"/>
</dbReference>
<evidence type="ECO:0000256" key="12">
    <source>
        <dbReference type="ARBA" id="ARBA00047398"/>
    </source>
</evidence>
<evidence type="ECO:0000256" key="5">
    <source>
        <dbReference type="ARBA" id="ARBA00022598"/>
    </source>
</evidence>
<dbReference type="AlphaFoldDB" id="A0A9E8RYN4"/>
<dbReference type="EMBL" id="CP106877">
    <property type="protein sequence ID" value="WAA12374.1"/>
    <property type="molecule type" value="Genomic_DNA"/>
</dbReference>
<evidence type="ECO:0000256" key="8">
    <source>
        <dbReference type="ARBA" id="ARBA00022833"/>
    </source>
</evidence>
<comment type="subunit">
    <text evidence="3 13">Monomer.</text>
</comment>
<feature type="domain" description="UVR" evidence="15">
    <location>
        <begin position="417"/>
        <end position="452"/>
    </location>
</feature>
<dbReference type="Gene3D" id="3.40.50.620">
    <property type="entry name" value="HUPs"/>
    <property type="match status" value="1"/>
</dbReference>
<evidence type="ECO:0000259" key="15">
    <source>
        <dbReference type="PROSITE" id="PS50151"/>
    </source>
</evidence>
<dbReference type="InterPro" id="IPR032678">
    <property type="entry name" value="tRNA-synt_1_cat_dom"/>
</dbReference>
<evidence type="ECO:0000256" key="13">
    <source>
        <dbReference type="HAMAP-Rule" id="MF_00041"/>
    </source>
</evidence>
<dbReference type="InterPro" id="IPR015803">
    <property type="entry name" value="Cys-tRNA-ligase"/>
</dbReference>
<dbReference type="SUPFAM" id="SSF47323">
    <property type="entry name" value="Anticodon-binding domain of a subclass of class I aminoacyl-tRNA synthetases"/>
    <property type="match status" value="1"/>
</dbReference>
<keyword evidence="4 13" id="KW-0963">Cytoplasm</keyword>
<evidence type="ECO:0000256" key="4">
    <source>
        <dbReference type="ARBA" id="ARBA00022490"/>
    </source>
</evidence>
<evidence type="ECO:0000256" key="7">
    <source>
        <dbReference type="ARBA" id="ARBA00022741"/>
    </source>
</evidence>
<evidence type="ECO:0000256" key="11">
    <source>
        <dbReference type="ARBA" id="ARBA00023146"/>
    </source>
</evidence>
<dbReference type="Pfam" id="PF23493">
    <property type="entry name" value="CysS_C"/>
    <property type="match status" value="1"/>
</dbReference>
<comment type="catalytic activity">
    <reaction evidence="12 13">
        <text>tRNA(Cys) + L-cysteine + ATP = L-cysteinyl-tRNA(Cys) + AMP + diphosphate</text>
        <dbReference type="Rhea" id="RHEA:17773"/>
        <dbReference type="Rhea" id="RHEA-COMP:9661"/>
        <dbReference type="Rhea" id="RHEA-COMP:9679"/>
        <dbReference type="ChEBI" id="CHEBI:30616"/>
        <dbReference type="ChEBI" id="CHEBI:33019"/>
        <dbReference type="ChEBI" id="CHEBI:35235"/>
        <dbReference type="ChEBI" id="CHEBI:78442"/>
        <dbReference type="ChEBI" id="CHEBI:78517"/>
        <dbReference type="ChEBI" id="CHEBI:456215"/>
        <dbReference type="EC" id="6.1.1.16"/>
    </reaction>
</comment>
<evidence type="ECO:0000256" key="10">
    <source>
        <dbReference type="ARBA" id="ARBA00022917"/>
    </source>
</evidence>
<feature type="binding site" evidence="13">
    <location>
        <position position="234"/>
    </location>
    <ligand>
        <name>Zn(2+)</name>
        <dbReference type="ChEBI" id="CHEBI:29105"/>
    </ligand>
</feature>
<dbReference type="Proteomes" id="UP001164726">
    <property type="component" value="Chromosome"/>
</dbReference>
<dbReference type="PANTHER" id="PTHR10890">
    <property type="entry name" value="CYSTEINYL-TRNA SYNTHETASE"/>
    <property type="match status" value="1"/>
</dbReference>
<dbReference type="PANTHER" id="PTHR10890:SF3">
    <property type="entry name" value="CYSTEINE--TRNA LIGASE, CYTOPLASMIC"/>
    <property type="match status" value="1"/>
</dbReference>
<comment type="cofactor">
    <cofactor evidence="13">
        <name>Zn(2+)</name>
        <dbReference type="ChEBI" id="CHEBI:29105"/>
    </cofactor>
    <text evidence="13">Binds 1 zinc ion per subunit.</text>
</comment>
<dbReference type="Pfam" id="PF01406">
    <property type="entry name" value="tRNA-synt_1e"/>
    <property type="match status" value="1"/>
</dbReference>
<dbReference type="KEGG" id="fhl:OE105_12645"/>
<dbReference type="InterPro" id="IPR056411">
    <property type="entry name" value="CysS_C"/>
</dbReference>
<organism evidence="16 17">
    <name type="scientific">Fervidibacillus halotolerans</name>
    <dbReference type="NCBI Taxonomy" id="2980027"/>
    <lineage>
        <taxon>Bacteria</taxon>
        <taxon>Bacillati</taxon>
        <taxon>Bacillota</taxon>
        <taxon>Bacilli</taxon>
        <taxon>Bacillales</taxon>
        <taxon>Bacillaceae</taxon>
        <taxon>Fervidibacillus</taxon>
    </lineage>
</organism>
<dbReference type="PROSITE" id="PS50151">
    <property type="entry name" value="UVR"/>
    <property type="match status" value="1"/>
</dbReference>
<keyword evidence="10 13" id="KW-0648">Protein biosynthesis</keyword>
<dbReference type="NCBIfam" id="TIGR00435">
    <property type="entry name" value="cysS"/>
    <property type="match status" value="1"/>
</dbReference>
<dbReference type="CDD" id="cd00672">
    <property type="entry name" value="CysRS_core"/>
    <property type="match status" value="1"/>
</dbReference>
<feature type="binding site" evidence="13">
    <location>
        <position position="269"/>
    </location>
    <ligand>
        <name>ATP</name>
        <dbReference type="ChEBI" id="CHEBI:30616"/>
    </ligand>
</feature>
<protein>
    <recommendedName>
        <fullName evidence="13">Cysteine--tRNA ligase</fullName>
        <ecNumber evidence="13">6.1.1.16</ecNumber>
    </recommendedName>
    <alternativeName>
        <fullName evidence="13">Cysteinyl-tRNA synthetase</fullName>
        <shortName evidence="13">CysRS</shortName>
    </alternativeName>
</protein>
<keyword evidence="6 13" id="KW-0479">Metal-binding</keyword>
<dbReference type="EC" id="6.1.1.16" evidence="13"/>
<dbReference type="FunFam" id="3.40.50.620:FF:000009">
    <property type="entry name" value="Cysteine--tRNA ligase"/>
    <property type="match status" value="1"/>
</dbReference>
<feature type="modified residue" description="Phosphoserine" evidence="13">
    <location>
        <position position="270"/>
    </location>
</feature>
<keyword evidence="17" id="KW-1185">Reference proteome</keyword>
<feature type="binding site" evidence="13">
    <location>
        <position position="29"/>
    </location>
    <ligand>
        <name>Zn(2+)</name>
        <dbReference type="ChEBI" id="CHEBI:29105"/>
    </ligand>
</feature>
<dbReference type="InterPro" id="IPR015273">
    <property type="entry name" value="Cys-tRNA-synt_Ia_DALR"/>
</dbReference>
<evidence type="ECO:0000256" key="1">
    <source>
        <dbReference type="ARBA" id="ARBA00004496"/>
    </source>
</evidence>
<dbReference type="GO" id="GO:0008270">
    <property type="term" value="F:zinc ion binding"/>
    <property type="evidence" value="ECO:0007669"/>
    <property type="project" value="UniProtKB-UniRule"/>
</dbReference>
<keyword evidence="5 13" id="KW-0436">Ligase</keyword>
<dbReference type="HAMAP" id="MF_00041">
    <property type="entry name" value="Cys_tRNA_synth"/>
    <property type="match status" value="1"/>
</dbReference>
<feature type="coiled-coil region" evidence="14">
    <location>
        <begin position="413"/>
        <end position="440"/>
    </location>
</feature>
<comment type="subcellular location">
    <subcellularLocation>
        <location evidence="1 13">Cytoplasm</location>
    </subcellularLocation>
</comment>
<feature type="short sequence motif" description="'HIGH' region" evidence="13">
    <location>
        <begin position="31"/>
        <end position="41"/>
    </location>
</feature>
<dbReference type="InterPro" id="IPR024909">
    <property type="entry name" value="Cys-tRNA/MSH_ligase"/>
</dbReference>
<dbReference type="PRINTS" id="PR00983">
    <property type="entry name" value="TRNASYNTHCYS"/>
</dbReference>
<keyword evidence="9 13" id="KW-0067">ATP-binding</keyword>
<dbReference type="SMART" id="SM00840">
    <property type="entry name" value="DALR_2"/>
    <property type="match status" value="1"/>
</dbReference>
<gene>
    <name evidence="13 16" type="primary">cysS</name>
    <name evidence="16" type="ORF">OE105_12645</name>
</gene>
<dbReference type="InterPro" id="IPR001943">
    <property type="entry name" value="UVR_dom"/>
</dbReference>
<accession>A0A9E8RYN4</accession>
<dbReference type="RefSeq" id="WP_275420514.1">
    <property type="nucleotide sequence ID" value="NZ_CP106877.1"/>
</dbReference>
<evidence type="ECO:0000313" key="17">
    <source>
        <dbReference type="Proteomes" id="UP001164726"/>
    </source>
</evidence>
<keyword evidence="7 13" id="KW-0547">Nucleotide-binding</keyword>
<keyword evidence="8 13" id="KW-0862">Zinc</keyword>
<dbReference type="GO" id="GO:0005524">
    <property type="term" value="F:ATP binding"/>
    <property type="evidence" value="ECO:0007669"/>
    <property type="project" value="UniProtKB-UniRule"/>
</dbReference>
<keyword evidence="11 13" id="KW-0030">Aminoacyl-tRNA synthetase</keyword>
<evidence type="ECO:0000256" key="3">
    <source>
        <dbReference type="ARBA" id="ARBA00011245"/>
    </source>
</evidence>
<dbReference type="InterPro" id="IPR009080">
    <property type="entry name" value="tRNAsynth_Ia_anticodon-bd"/>
</dbReference>
<feature type="short sequence motif" description="'KMSKS' region" evidence="13">
    <location>
        <begin position="266"/>
        <end position="270"/>
    </location>
</feature>
<keyword evidence="14" id="KW-0175">Coiled coil</keyword>
<feature type="binding site" evidence="13">
    <location>
        <position position="209"/>
    </location>
    <ligand>
        <name>Zn(2+)</name>
        <dbReference type="ChEBI" id="CHEBI:29105"/>
    </ligand>
</feature>
<dbReference type="GO" id="GO:0006423">
    <property type="term" value="P:cysteinyl-tRNA aminoacylation"/>
    <property type="evidence" value="ECO:0007669"/>
    <property type="project" value="UniProtKB-UniRule"/>
</dbReference>
<evidence type="ECO:0000256" key="14">
    <source>
        <dbReference type="SAM" id="Coils"/>
    </source>
</evidence>
<sequence length="465" mass="54238">MPIKIYNTLTQKKEHFMPIEEGKVKMYVCGPTVYNYIHIGNARPAIFFDTVRRYFEFRGYEVTYISNFTDVDDKIIKVAHELNEDVFTVAERFIDAYFQDITALGCKRATVHPRVTENMDTIIEFIGSLIEKGYAYESGGDVYFRTKKFQDYGKLSHQSIEELHLGARIEVGEKKQDPLDFVLWKAAKPGEVYWDSPWGKGRPGWHIECSAMAKKYLGDTIDIHAGGQDLCFPHHENEIAQSEALTGKPFANYWMHNGYININNEKMSKSLGNFVLVHELIKQYDPQVLRFFMLSVHYRNPINFSEETLNDAKSGLERLQTSYQNLRHRKHASTNLTDDDDRWLRKISELKDQFIKEMDDDFNTANGISVWFELAKNANLYLMEKTTSNQVIDQFLNLFEQISDILGLRFTQEGILDEEIEELIKQRNEARKNRDFQTADKIRDQLKAMNIILEDTPQGTRWKRG</sequence>
<evidence type="ECO:0000256" key="9">
    <source>
        <dbReference type="ARBA" id="ARBA00022840"/>
    </source>
</evidence>
<dbReference type="GO" id="GO:0004817">
    <property type="term" value="F:cysteine-tRNA ligase activity"/>
    <property type="evidence" value="ECO:0007669"/>
    <property type="project" value="UniProtKB-UniRule"/>
</dbReference>
<name>A0A9E8RYN4_9BACI</name>
<dbReference type="Pfam" id="PF09190">
    <property type="entry name" value="DALR_2"/>
    <property type="match status" value="1"/>
</dbReference>
<feature type="binding site" evidence="13">
    <location>
        <position position="238"/>
    </location>
    <ligand>
        <name>Zn(2+)</name>
        <dbReference type="ChEBI" id="CHEBI:29105"/>
    </ligand>
</feature>
<proteinExistence type="inferred from homology"/>
<dbReference type="SUPFAM" id="SSF52374">
    <property type="entry name" value="Nucleotidylyl transferase"/>
    <property type="match status" value="1"/>
</dbReference>
<keyword evidence="13" id="KW-0597">Phosphoprotein</keyword>